<organism evidence="3 5">
    <name type="scientific">Dracunculus medinensis</name>
    <name type="common">Guinea worm</name>
    <dbReference type="NCBI Taxonomy" id="318479"/>
    <lineage>
        <taxon>Eukaryota</taxon>
        <taxon>Metazoa</taxon>
        <taxon>Ecdysozoa</taxon>
        <taxon>Nematoda</taxon>
        <taxon>Chromadorea</taxon>
        <taxon>Rhabditida</taxon>
        <taxon>Spirurina</taxon>
        <taxon>Dracunculoidea</taxon>
        <taxon>Dracunculidae</taxon>
        <taxon>Dracunculus</taxon>
    </lineage>
</organism>
<keyword evidence="4" id="KW-1185">Reference proteome</keyword>
<accession>A0A0N4UM68</accession>
<sequence>MPSQLNQLHLMEIFLDLDVLKMILDIFHAEPDLVKKTFYSNDLKVLCDILCQDLLDSDVKSRIMMILEVFERMIFLNCGVNLNATASALEILISSKEISPESKLFAERILQRCRCEE</sequence>
<protein>
    <submittedName>
        <fullName evidence="5">DUF2013 domain-containing protein</fullName>
    </submittedName>
</protein>
<evidence type="ECO:0000313" key="4">
    <source>
        <dbReference type="Proteomes" id="UP000274756"/>
    </source>
</evidence>
<dbReference type="Proteomes" id="UP000274756">
    <property type="component" value="Unassembled WGS sequence"/>
</dbReference>
<feature type="domain" description="SPIN90/Ldb17 leucine-rich" evidence="1">
    <location>
        <begin position="12"/>
        <end position="74"/>
    </location>
</feature>
<dbReference type="EMBL" id="UYYG01000079">
    <property type="protein sequence ID" value="VDN52800.1"/>
    <property type="molecule type" value="Genomic_DNA"/>
</dbReference>
<reference evidence="5" key="1">
    <citation type="submission" date="2017-02" db="UniProtKB">
        <authorList>
            <consortium name="WormBaseParasite"/>
        </authorList>
    </citation>
    <scope>IDENTIFICATION</scope>
</reference>
<evidence type="ECO:0000313" key="5">
    <source>
        <dbReference type="WBParaSite" id="DME_0000892701-mRNA-1"/>
    </source>
</evidence>
<gene>
    <name evidence="2" type="ORF">DME_LOCUS2773</name>
</gene>
<evidence type="ECO:0000313" key="2">
    <source>
        <dbReference type="EMBL" id="VDN52800.1"/>
    </source>
</evidence>
<proteinExistence type="predicted"/>
<evidence type="ECO:0000259" key="1">
    <source>
        <dbReference type="Pfam" id="PF09431"/>
    </source>
</evidence>
<dbReference type="Proteomes" id="UP000038040">
    <property type="component" value="Unplaced"/>
</dbReference>
<name>A0A0N4UM68_DRAME</name>
<evidence type="ECO:0000313" key="3">
    <source>
        <dbReference type="Proteomes" id="UP000038040"/>
    </source>
</evidence>
<dbReference type="AlphaFoldDB" id="A0A0N4UM68"/>
<dbReference type="Pfam" id="PF09431">
    <property type="entry name" value="SPIN90_LRD"/>
    <property type="match status" value="1"/>
</dbReference>
<dbReference type="OrthoDB" id="445362at2759"/>
<dbReference type="WBParaSite" id="DME_0000892701-mRNA-1">
    <property type="protein sequence ID" value="DME_0000892701-mRNA-1"/>
    <property type="gene ID" value="DME_0000892701"/>
</dbReference>
<dbReference type="InterPro" id="IPR018556">
    <property type="entry name" value="SPIN90/Ldb17_LRD"/>
</dbReference>
<reference evidence="2 4" key="2">
    <citation type="submission" date="2018-11" db="EMBL/GenBank/DDBJ databases">
        <authorList>
            <consortium name="Pathogen Informatics"/>
        </authorList>
    </citation>
    <scope>NUCLEOTIDE SEQUENCE [LARGE SCALE GENOMIC DNA]</scope>
</reference>